<dbReference type="VEuPathDB" id="FungiDB:CIMG_03940"/>
<dbReference type="Proteomes" id="UP000001261">
    <property type="component" value="Unassembled WGS sequence"/>
</dbReference>
<dbReference type="EMBL" id="GG704916">
    <property type="protein sequence ID" value="EAS32916.1"/>
    <property type="molecule type" value="Genomic_DNA"/>
</dbReference>
<dbReference type="InParanoid" id="A0A0E1RXX9"/>
<reference evidence="2" key="2">
    <citation type="journal article" date="2010" name="Genome Res.">
        <title>Population genomic sequencing of Coccidioides fungi reveals recent hybridization and transposon control.</title>
        <authorList>
            <person name="Neafsey D.E."/>
            <person name="Barker B.M."/>
            <person name="Sharpton T.J."/>
            <person name="Stajich J.E."/>
            <person name="Park D.J."/>
            <person name="Whiston E."/>
            <person name="Hung C.-Y."/>
            <person name="McMahan C."/>
            <person name="White J."/>
            <person name="Sykes S."/>
            <person name="Heiman D."/>
            <person name="Young S."/>
            <person name="Zeng Q."/>
            <person name="Abouelleil A."/>
            <person name="Aftuck L."/>
            <person name="Bessette D."/>
            <person name="Brown A."/>
            <person name="FitzGerald M."/>
            <person name="Lui A."/>
            <person name="Macdonald J.P."/>
            <person name="Priest M."/>
            <person name="Orbach M.J."/>
            <person name="Galgiani J.N."/>
            <person name="Kirkland T.N."/>
            <person name="Cole G.T."/>
            <person name="Birren B.W."/>
            <person name="Henn M.R."/>
            <person name="Taylor J.W."/>
            <person name="Rounsley S.D."/>
        </authorList>
    </citation>
    <scope>GENOME REANNOTATION</scope>
    <source>
        <strain evidence="2">RS</strain>
    </source>
</reference>
<sequence length="67" mass="7507">MQTKKEKENKNKNSCQQSSASFQKMIIALPTTITTSTRELTASTAAKASMVCRRLTSNTLPRERRDS</sequence>
<proteinExistence type="predicted"/>
<protein>
    <submittedName>
        <fullName evidence="1">Uncharacterized protein</fullName>
    </submittedName>
</protein>
<evidence type="ECO:0000313" key="1">
    <source>
        <dbReference type="EMBL" id="EAS32916.1"/>
    </source>
</evidence>
<dbReference type="RefSeq" id="XP_001244499.1">
    <property type="nucleotide sequence ID" value="XM_001244498.2"/>
</dbReference>
<dbReference type="KEGG" id="cim:CIMG_03940"/>
<organism evidence="1 2">
    <name type="scientific">Coccidioides immitis (strain RS)</name>
    <name type="common">Valley fever fungus</name>
    <dbReference type="NCBI Taxonomy" id="246410"/>
    <lineage>
        <taxon>Eukaryota</taxon>
        <taxon>Fungi</taxon>
        <taxon>Dikarya</taxon>
        <taxon>Ascomycota</taxon>
        <taxon>Pezizomycotina</taxon>
        <taxon>Eurotiomycetes</taxon>
        <taxon>Eurotiomycetidae</taxon>
        <taxon>Onygenales</taxon>
        <taxon>Onygenaceae</taxon>
        <taxon>Coccidioides</taxon>
    </lineage>
</organism>
<reference evidence="2" key="1">
    <citation type="journal article" date="2009" name="Genome Res.">
        <title>Comparative genomic analyses of the human fungal pathogens Coccidioides and their relatives.</title>
        <authorList>
            <person name="Sharpton T.J."/>
            <person name="Stajich J.E."/>
            <person name="Rounsley S.D."/>
            <person name="Gardner M.J."/>
            <person name="Wortman J.R."/>
            <person name="Jordar V.S."/>
            <person name="Maiti R."/>
            <person name="Kodira C.D."/>
            <person name="Neafsey D.E."/>
            <person name="Zeng Q."/>
            <person name="Hung C.-Y."/>
            <person name="McMahan C."/>
            <person name="Muszewska A."/>
            <person name="Grynberg M."/>
            <person name="Mandel M.A."/>
            <person name="Kellner E.M."/>
            <person name="Barker B.M."/>
            <person name="Galgiani J.N."/>
            <person name="Orbach M.J."/>
            <person name="Kirkland T.N."/>
            <person name="Cole G.T."/>
            <person name="Henn M.R."/>
            <person name="Birren B.W."/>
            <person name="Taylor J.W."/>
        </authorList>
    </citation>
    <scope>NUCLEOTIDE SEQUENCE [LARGE SCALE GENOMIC DNA]</scope>
    <source>
        <strain evidence="2">RS</strain>
    </source>
</reference>
<accession>A0A0E1RXX9</accession>
<dbReference type="AlphaFoldDB" id="A0A0E1RXX9"/>
<gene>
    <name evidence="1" type="ORF">CIMG_03940</name>
</gene>
<dbReference type="GeneID" id="4562810"/>
<evidence type="ECO:0000313" key="2">
    <source>
        <dbReference type="Proteomes" id="UP000001261"/>
    </source>
</evidence>
<keyword evidence="2" id="KW-1185">Reference proteome</keyword>
<name>A0A0E1RXX9_COCIM</name>